<accession>A0ABW5D599</accession>
<evidence type="ECO:0000313" key="2">
    <source>
        <dbReference type="EMBL" id="MFD2255181.1"/>
    </source>
</evidence>
<protein>
    <submittedName>
        <fullName evidence="2">ThuA domain-containing protein</fullName>
    </submittedName>
</protein>
<proteinExistence type="predicted"/>
<evidence type="ECO:0000259" key="1">
    <source>
        <dbReference type="Pfam" id="PF06283"/>
    </source>
</evidence>
<dbReference type="Gene3D" id="3.40.50.880">
    <property type="match status" value="1"/>
</dbReference>
<dbReference type="InterPro" id="IPR029010">
    <property type="entry name" value="ThuA-like"/>
</dbReference>
<keyword evidence="3" id="KW-1185">Reference proteome</keyword>
<dbReference type="Proteomes" id="UP001597375">
    <property type="component" value="Unassembled WGS sequence"/>
</dbReference>
<organism evidence="2 3">
    <name type="scientific">Luteolibacter algae</name>
    <dbReference type="NCBI Taxonomy" id="454151"/>
    <lineage>
        <taxon>Bacteria</taxon>
        <taxon>Pseudomonadati</taxon>
        <taxon>Verrucomicrobiota</taxon>
        <taxon>Verrucomicrobiia</taxon>
        <taxon>Verrucomicrobiales</taxon>
        <taxon>Verrucomicrobiaceae</taxon>
        <taxon>Luteolibacter</taxon>
    </lineage>
</organism>
<dbReference type="RefSeq" id="WP_386817843.1">
    <property type="nucleotide sequence ID" value="NZ_JBHUIT010000001.1"/>
</dbReference>
<reference evidence="3" key="1">
    <citation type="journal article" date="2019" name="Int. J. Syst. Evol. Microbiol.">
        <title>The Global Catalogue of Microorganisms (GCM) 10K type strain sequencing project: providing services to taxonomists for standard genome sequencing and annotation.</title>
        <authorList>
            <consortium name="The Broad Institute Genomics Platform"/>
            <consortium name="The Broad Institute Genome Sequencing Center for Infectious Disease"/>
            <person name="Wu L."/>
            <person name="Ma J."/>
        </authorList>
    </citation>
    <scope>NUCLEOTIDE SEQUENCE [LARGE SCALE GENOMIC DNA]</scope>
    <source>
        <strain evidence="3">CGMCC 4.7106</strain>
    </source>
</reference>
<feature type="domain" description="ThuA-like" evidence="1">
    <location>
        <begin position="51"/>
        <end position="288"/>
    </location>
</feature>
<sequence length="350" mass="38729">MNLSPRFAHSALAAALLSPLMADPLEYKAERDIAKDKHLVLIASDHEYRSEETLPALARILAKRHGFDCTVLFGVDDDGFIKAGEPNIKGLEALGSADAMIMFTRFQALPDEQMQHIDDYLKRGGPVMGLRTSTHGFRYDGKSGPYAKYDFQSKVQGYEGGFGEQILGQSWVGHYGKNHVQRTRIKVLPEKASHPILRGVEGVMHVYAGGYNAEPKSDWEVLTMAQPLTTMAADSQPDASNPPMASEWTREYRAENGNKGRVFTSLYGASEDLTDAGYRRMLINATYWLCGLEDQINANSSVDFVGPYRPNTFATGKYAVGIKPSDYAGFESQIPANDHLAQPMPKKNKK</sequence>
<dbReference type="SUPFAM" id="SSF52317">
    <property type="entry name" value="Class I glutamine amidotransferase-like"/>
    <property type="match status" value="1"/>
</dbReference>
<comment type="caution">
    <text evidence="2">The sequence shown here is derived from an EMBL/GenBank/DDBJ whole genome shotgun (WGS) entry which is preliminary data.</text>
</comment>
<name>A0ABW5D599_9BACT</name>
<gene>
    <name evidence="2" type="ORF">ACFSSA_00705</name>
</gene>
<dbReference type="Pfam" id="PF06283">
    <property type="entry name" value="ThuA"/>
    <property type="match status" value="1"/>
</dbReference>
<dbReference type="InterPro" id="IPR029062">
    <property type="entry name" value="Class_I_gatase-like"/>
</dbReference>
<dbReference type="EMBL" id="JBHUIT010000001">
    <property type="protein sequence ID" value="MFD2255181.1"/>
    <property type="molecule type" value="Genomic_DNA"/>
</dbReference>
<evidence type="ECO:0000313" key="3">
    <source>
        <dbReference type="Proteomes" id="UP001597375"/>
    </source>
</evidence>